<dbReference type="Gene3D" id="3.40.50.1000">
    <property type="entry name" value="HAD superfamily/HAD-like"/>
    <property type="match status" value="1"/>
</dbReference>
<gene>
    <name evidence="1" type="ORF">SAMN04488558_101226</name>
</gene>
<accession>A0A1H8ZFW1</accession>
<dbReference type="OrthoDB" id="9802350at2"/>
<dbReference type="NCBIfam" id="TIGR01549">
    <property type="entry name" value="HAD-SF-IA-v1"/>
    <property type="match status" value="1"/>
</dbReference>
<dbReference type="NCBIfam" id="TIGR02254">
    <property type="entry name" value="YjjG_YfnB"/>
    <property type="match status" value="1"/>
</dbReference>
<dbReference type="GO" id="GO:0008253">
    <property type="term" value="F:5'-nucleotidase activity"/>
    <property type="evidence" value="ECO:0007669"/>
    <property type="project" value="InterPro"/>
</dbReference>
<dbReference type="SFLD" id="SFLDG01129">
    <property type="entry name" value="C1.5:_HAD__Beta-PGM__Phosphata"/>
    <property type="match status" value="1"/>
</dbReference>
<organism evidence="1 2">
    <name type="scientific">Ignavigranum ruoffiae</name>
    <dbReference type="NCBI Taxonomy" id="89093"/>
    <lineage>
        <taxon>Bacteria</taxon>
        <taxon>Bacillati</taxon>
        <taxon>Bacillota</taxon>
        <taxon>Bacilli</taxon>
        <taxon>Lactobacillales</taxon>
        <taxon>Aerococcaceae</taxon>
        <taxon>Ignavigranum</taxon>
    </lineage>
</organism>
<dbReference type="InterPro" id="IPR023214">
    <property type="entry name" value="HAD_sf"/>
</dbReference>
<protein>
    <submittedName>
        <fullName evidence="1">2-haloacid dehalogenase</fullName>
    </submittedName>
</protein>
<dbReference type="InterPro" id="IPR006439">
    <property type="entry name" value="HAD-SF_hydro_IA"/>
</dbReference>
<dbReference type="InterPro" id="IPR011951">
    <property type="entry name" value="HAD-SF_hydro_IA_YjjG/PynA"/>
</dbReference>
<reference evidence="1 2" key="1">
    <citation type="submission" date="2016-10" db="EMBL/GenBank/DDBJ databases">
        <authorList>
            <person name="de Groot N.N."/>
        </authorList>
    </citation>
    <scope>NUCLEOTIDE SEQUENCE [LARGE SCALE GENOMIC DNA]</scope>
    <source>
        <strain evidence="1 2">DSM 15695</strain>
    </source>
</reference>
<dbReference type="SFLD" id="SFLDS00003">
    <property type="entry name" value="Haloacid_Dehalogenase"/>
    <property type="match status" value="1"/>
</dbReference>
<keyword evidence="2" id="KW-1185">Reference proteome</keyword>
<dbReference type="AlphaFoldDB" id="A0A1H8ZFW1"/>
<evidence type="ECO:0000313" key="2">
    <source>
        <dbReference type="Proteomes" id="UP000198833"/>
    </source>
</evidence>
<dbReference type="RefSeq" id="WP_092569918.1">
    <property type="nucleotide sequence ID" value="NZ_CALUDV010000002.1"/>
</dbReference>
<evidence type="ECO:0000313" key="1">
    <source>
        <dbReference type="EMBL" id="SEP62608.1"/>
    </source>
</evidence>
<dbReference type="Proteomes" id="UP000198833">
    <property type="component" value="Unassembled WGS sequence"/>
</dbReference>
<dbReference type="Pfam" id="PF00702">
    <property type="entry name" value="Hydrolase"/>
    <property type="match status" value="1"/>
</dbReference>
<dbReference type="STRING" id="89093.SAMN04488558_101226"/>
<sequence length="232" mass="27201">MYQFVFLDLDDTLFDFKRSEYYAFHKLASDLNFQVTPAIYQHYEDYNAQLWQAIELGQLSKNELMATRFPNFFKQYQLEIEPGPSWDDRFRDYLAESTQLKDGALALLDQLSRAGCRLFAASNGIGNTQRYRLNQTRIETYFEDVFISETIGFNKPDSRFFEYIFPRIKDFQKDQAIMVGDKLSSDILAANNVQMAACWFNEHHLAKPDQFTVQYEADSLADIADYILEIKE</sequence>
<name>A0A1H8ZFW1_9LACT</name>
<dbReference type="InterPro" id="IPR036412">
    <property type="entry name" value="HAD-like_sf"/>
</dbReference>
<dbReference type="PANTHER" id="PTHR47478:SF1">
    <property type="entry name" value="PYRIMIDINE 5'-NUCLEOTIDASE YJJG"/>
    <property type="match status" value="1"/>
</dbReference>
<dbReference type="SUPFAM" id="SSF56784">
    <property type="entry name" value="HAD-like"/>
    <property type="match status" value="1"/>
</dbReference>
<dbReference type="InterPro" id="IPR023198">
    <property type="entry name" value="PGP-like_dom2"/>
</dbReference>
<dbReference type="EMBL" id="FOEN01000001">
    <property type="protein sequence ID" value="SEP62608.1"/>
    <property type="molecule type" value="Genomic_DNA"/>
</dbReference>
<dbReference type="PANTHER" id="PTHR47478">
    <property type="match status" value="1"/>
</dbReference>
<dbReference type="Gene3D" id="1.10.150.240">
    <property type="entry name" value="Putative phosphatase, domain 2"/>
    <property type="match status" value="1"/>
</dbReference>
<dbReference type="InterPro" id="IPR052550">
    <property type="entry name" value="Pyrimidine_5'-ntase_YjjG"/>
</dbReference>
<proteinExistence type="predicted"/>